<dbReference type="GO" id="GO:0016036">
    <property type="term" value="P:cellular response to phosphate starvation"/>
    <property type="evidence" value="ECO:0007669"/>
    <property type="project" value="TreeGrafter"/>
</dbReference>
<evidence type="ECO:0000256" key="5">
    <source>
        <dbReference type="ARBA" id="ARBA00022777"/>
    </source>
</evidence>
<dbReference type="EMBL" id="UAUU01000011">
    <property type="protein sequence ID" value="SPZ91691.1"/>
    <property type="molecule type" value="Genomic_DNA"/>
</dbReference>
<feature type="domain" description="Histidine kinase" evidence="8">
    <location>
        <begin position="75"/>
        <end position="290"/>
    </location>
</feature>
<evidence type="ECO:0000259" key="8">
    <source>
        <dbReference type="PROSITE" id="PS50109"/>
    </source>
</evidence>
<keyword evidence="3" id="KW-0597">Phosphoprotein</keyword>
<dbReference type="InterPro" id="IPR003594">
    <property type="entry name" value="HATPase_dom"/>
</dbReference>
<sequence>MKKALLLFYFLLFYAVMQLIWWGVMFIRFDPSKKNMIIGEGIFFLIIFLWGAWRLKRLVEREQKLLQQQQNFLLAITHELKSPLASVKLYIQTILRRDLDKEQQQTFLRNSLKDIERLDDLVENVLMTTKLDSRNYSMPKEDFNFTALVEQVVDRLQKNSCSSQVLKPYLESDIIIHADKFAISNVVTNLIENAIKYSPACAMVDVKLYTENNKIIFSVADHGIGISDEEKKLIFNKFYRVGSEATRKTKGTGLGLYIVKTVLQKHDATIKVKDNTPKGSIFEVTFERNAK</sequence>
<organism evidence="9 11">
    <name type="scientific">Sphingobacterium multivorum</name>
    <dbReference type="NCBI Taxonomy" id="28454"/>
    <lineage>
        <taxon>Bacteria</taxon>
        <taxon>Pseudomonadati</taxon>
        <taxon>Bacteroidota</taxon>
        <taxon>Sphingobacteriia</taxon>
        <taxon>Sphingobacteriales</taxon>
        <taxon>Sphingobacteriaceae</taxon>
        <taxon>Sphingobacterium</taxon>
    </lineage>
</organism>
<dbReference type="SUPFAM" id="SSF55874">
    <property type="entry name" value="ATPase domain of HSP90 chaperone/DNA topoisomerase II/histidine kinase"/>
    <property type="match status" value="1"/>
</dbReference>
<dbReference type="InterPro" id="IPR036097">
    <property type="entry name" value="HisK_dim/P_sf"/>
</dbReference>
<accession>A0A653ZVU3</accession>
<keyword evidence="7" id="KW-1133">Transmembrane helix</keyword>
<evidence type="ECO:0000313" key="10">
    <source>
        <dbReference type="EMBL" id="VXC59520.1"/>
    </source>
</evidence>
<evidence type="ECO:0000256" key="4">
    <source>
        <dbReference type="ARBA" id="ARBA00022679"/>
    </source>
</evidence>
<evidence type="ECO:0000313" key="12">
    <source>
        <dbReference type="Proteomes" id="UP000432350"/>
    </source>
</evidence>
<proteinExistence type="predicted"/>
<reference evidence="10 12" key="2">
    <citation type="submission" date="2019-10" db="EMBL/GenBank/DDBJ databases">
        <authorList>
            <person name="Karimi E."/>
        </authorList>
    </citation>
    <scope>NUCLEOTIDE SEQUENCE [LARGE SCALE GENOMIC DNA]</scope>
    <source>
        <strain evidence="10">Sphingobacterium sp. 8BC</strain>
    </source>
</reference>
<keyword evidence="4 9" id="KW-0808">Transferase</keyword>
<dbReference type="InterPro" id="IPR003661">
    <property type="entry name" value="HisK_dim/P_dom"/>
</dbReference>
<dbReference type="Gene3D" id="3.30.565.10">
    <property type="entry name" value="Histidine kinase-like ATPase, C-terminal domain"/>
    <property type="match status" value="1"/>
</dbReference>
<dbReference type="RefSeq" id="WP_070563141.1">
    <property type="nucleotide sequence ID" value="NZ_CP068086.1"/>
</dbReference>
<keyword evidence="7" id="KW-0472">Membrane</keyword>
<dbReference type="SMART" id="SM00388">
    <property type="entry name" value="HisKA"/>
    <property type="match status" value="1"/>
</dbReference>
<dbReference type="EMBL" id="CABWMV010000007">
    <property type="protein sequence ID" value="VXC59520.1"/>
    <property type="molecule type" value="Genomic_DNA"/>
</dbReference>
<keyword evidence="7" id="KW-0812">Transmembrane</keyword>
<dbReference type="GeneID" id="97182464"/>
<gene>
    <name evidence="9" type="primary">phoR_7</name>
    <name evidence="10" type="synonym">phoR</name>
    <name evidence="9" type="ORF">NCTC11343_03728</name>
    <name evidence="10" type="ORF">SPHINGO8BC_150076</name>
</gene>
<evidence type="ECO:0000256" key="3">
    <source>
        <dbReference type="ARBA" id="ARBA00022553"/>
    </source>
</evidence>
<dbReference type="Proteomes" id="UP000251241">
    <property type="component" value="Unassembled WGS sequence"/>
</dbReference>
<dbReference type="SMART" id="SM00387">
    <property type="entry name" value="HATPase_c"/>
    <property type="match status" value="1"/>
</dbReference>
<evidence type="ECO:0000313" key="11">
    <source>
        <dbReference type="Proteomes" id="UP000251241"/>
    </source>
</evidence>
<evidence type="ECO:0000313" key="9">
    <source>
        <dbReference type="EMBL" id="SPZ91691.1"/>
    </source>
</evidence>
<reference evidence="9 11" key="1">
    <citation type="submission" date="2018-06" db="EMBL/GenBank/DDBJ databases">
        <authorList>
            <consortium name="Pathogen Informatics"/>
            <person name="Doyle S."/>
        </authorList>
    </citation>
    <scope>NUCLEOTIDE SEQUENCE [LARGE SCALE GENOMIC DNA]</scope>
    <source>
        <strain evidence="9 11">NCTC11343</strain>
    </source>
</reference>
<evidence type="ECO:0000256" key="2">
    <source>
        <dbReference type="ARBA" id="ARBA00012438"/>
    </source>
</evidence>
<keyword evidence="5" id="KW-0418">Kinase</keyword>
<evidence type="ECO:0000256" key="7">
    <source>
        <dbReference type="SAM" id="Phobius"/>
    </source>
</evidence>
<dbReference type="GO" id="GO:0000155">
    <property type="term" value="F:phosphorelay sensor kinase activity"/>
    <property type="evidence" value="ECO:0007669"/>
    <property type="project" value="InterPro"/>
</dbReference>
<dbReference type="InterPro" id="IPR004358">
    <property type="entry name" value="Sig_transdc_His_kin-like_C"/>
</dbReference>
<dbReference type="AlphaFoldDB" id="A0A2X2JI63"/>
<dbReference type="GO" id="GO:0005886">
    <property type="term" value="C:plasma membrane"/>
    <property type="evidence" value="ECO:0007669"/>
    <property type="project" value="TreeGrafter"/>
</dbReference>
<evidence type="ECO:0000256" key="1">
    <source>
        <dbReference type="ARBA" id="ARBA00000085"/>
    </source>
</evidence>
<dbReference type="PANTHER" id="PTHR45453:SF1">
    <property type="entry name" value="PHOSPHATE REGULON SENSOR PROTEIN PHOR"/>
    <property type="match status" value="1"/>
</dbReference>
<dbReference type="SUPFAM" id="SSF47384">
    <property type="entry name" value="Homodimeric domain of signal transducing histidine kinase"/>
    <property type="match status" value="1"/>
</dbReference>
<dbReference type="CDD" id="cd00082">
    <property type="entry name" value="HisKA"/>
    <property type="match status" value="1"/>
</dbReference>
<dbReference type="InterPro" id="IPR005467">
    <property type="entry name" value="His_kinase_dom"/>
</dbReference>
<dbReference type="CDD" id="cd00075">
    <property type="entry name" value="HATPase"/>
    <property type="match status" value="1"/>
</dbReference>
<dbReference type="PROSITE" id="PS50109">
    <property type="entry name" value="HIS_KIN"/>
    <property type="match status" value="1"/>
</dbReference>
<dbReference type="Pfam" id="PF00512">
    <property type="entry name" value="HisKA"/>
    <property type="match status" value="1"/>
</dbReference>
<dbReference type="Gene3D" id="1.10.287.130">
    <property type="match status" value="1"/>
</dbReference>
<dbReference type="EC" id="2.7.13.3" evidence="2"/>
<dbReference type="PRINTS" id="PR00344">
    <property type="entry name" value="BCTRLSENSOR"/>
</dbReference>
<dbReference type="Proteomes" id="UP000432350">
    <property type="component" value="Unassembled WGS sequence"/>
</dbReference>
<dbReference type="InterPro" id="IPR036890">
    <property type="entry name" value="HATPase_C_sf"/>
</dbReference>
<evidence type="ECO:0000256" key="6">
    <source>
        <dbReference type="ARBA" id="ARBA00023012"/>
    </source>
</evidence>
<dbReference type="InterPro" id="IPR050351">
    <property type="entry name" value="BphY/WalK/GraS-like"/>
</dbReference>
<dbReference type="Pfam" id="PF02518">
    <property type="entry name" value="HATPase_c"/>
    <property type="match status" value="1"/>
</dbReference>
<accession>A0A2X2JI63</accession>
<dbReference type="FunFam" id="3.30.565.10:FF:000006">
    <property type="entry name" value="Sensor histidine kinase WalK"/>
    <property type="match status" value="1"/>
</dbReference>
<comment type="catalytic activity">
    <reaction evidence="1">
        <text>ATP + protein L-histidine = ADP + protein N-phospho-L-histidine.</text>
        <dbReference type="EC" id="2.7.13.3"/>
    </reaction>
</comment>
<name>A0A2X2JI63_SPHMU</name>
<dbReference type="GO" id="GO:0004721">
    <property type="term" value="F:phosphoprotein phosphatase activity"/>
    <property type="evidence" value="ECO:0007669"/>
    <property type="project" value="TreeGrafter"/>
</dbReference>
<feature type="transmembrane region" description="Helical" evidence="7">
    <location>
        <begin position="6"/>
        <end position="24"/>
    </location>
</feature>
<feature type="transmembrane region" description="Helical" evidence="7">
    <location>
        <begin position="36"/>
        <end position="53"/>
    </location>
</feature>
<protein>
    <recommendedName>
        <fullName evidence="2">histidine kinase</fullName>
        <ecNumber evidence="2">2.7.13.3</ecNumber>
    </recommendedName>
</protein>
<keyword evidence="6" id="KW-0902">Two-component regulatory system</keyword>
<dbReference type="PANTHER" id="PTHR45453">
    <property type="entry name" value="PHOSPHATE REGULON SENSOR PROTEIN PHOR"/>
    <property type="match status" value="1"/>
</dbReference>